<accession>A0AAN6PB53</accession>
<name>A0AAN6PB53_9PEZI</name>
<sequence>MQFSNLFTVLALAMTASALPAAETVGKLAPRTDHPVPSCSNNQQPVCCGGLLFDLLGICSVSILGGTCSGSSTCCTTNAAPNTLVNIQLLNCLDIL</sequence>
<dbReference type="AlphaFoldDB" id="A0AAN6PB53"/>
<protein>
    <recommendedName>
        <fullName evidence="4">Hydrophobin</fullName>
    </recommendedName>
</protein>
<feature type="chain" id="PRO_5042826304" description="Hydrophobin" evidence="1">
    <location>
        <begin position="19"/>
        <end position="96"/>
    </location>
</feature>
<evidence type="ECO:0000313" key="2">
    <source>
        <dbReference type="EMBL" id="KAK4035103.1"/>
    </source>
</evidence>
<dbReference type="Pfam" id="PF22354">
    <property type="entry name" value="Eas"/>
    <property type="match status" value="1"/>
</dbReference>
<keyword evidence="3" id="KW-1185">Reference proteome</keyword>
<reference evidence="3" key="1">
    <citation type="journal article" date="2023" name="Mol. Phylogenet. Evol.">
        <title>Genome-scale phylogeny and comparative genomics of the fungal order Sordariales.</title>
        <authorList>
            <person name="Hensen N."/>
            <person name="Bonometti L."/>
            <person name="Westerberg I."/>
            <person name="Brannstrom I.O."/>
            <person name="Guillou S."/>
            <person name="Cros-Aarteil S."/>
            <person name="Calhoun S."/>
            <person name="Haridas S."/>
            <person name="Kuo A."/>
            <person name="Mondo S."/>
            <person name="Pangilinan J."/>
            <person name="Riley R."/>
            <person name="LaButti K."/>
            <person name="Andreopoulos B."/>
            <person name="Lipzen A."/>
            <person name="Chen C."/>
            <person name="Yan M."/>
            <person name="Daum C."/>
            <person name="Ng V."/>
            <person name="Clum A."/>
            <person name="Steindorff A."/>
            <person name="Ohm R.A."/>
            <person name="Martin F."/>
            <person name="Silar P."/>
            <person name="Natvig D.O."/>
            <person name="Lalanne C."/>
            <person name="Gautier V."/>
            <person name="Ament-Velasquez S.L."/>
            <person name="Kruys A."/>
            <person name="Hutchinson M.I."/>
            <person name="Powell A.J."/>
            <person name="Barry K."/>
            <person name="Miller A.N."/>
            <person name="Grigoriev I.V."/>
            <person name="Debuchy R."/>
            <person name="Gladieux P."/>
            <person name="Hiltunen Thoren M."/>
            <person name="Johannesson H."/>
        </authorList>
    </citation>
    <scope>NUCLEOTIDE SEQUENCE [LARGE SCALE GENOMIC DNA]</scope>
    <source>
        <strain evidence="3">CBS 284.82</strain>
    </source>
</reference>
<evidence type="ECO:0000256" key="1">
    <source>
        <dbReference type="SAM" id="SignalP"/>
    </source>
</evidence>
<dbReference type="Proteomes" id="UP001303115">
    <property type="component" value="Unassembled WGS sequence"/>
</dbReference>
<evidence type="ECO:0008006" key="4">
    <source>
        <dbReference type="Google" id="ProtNLM"/>
    </source>
</evidence>
<feature type="signal peptide" evidence="1">
    <location>
        <begin position="1"/>
        <end position="18"/>
    </location>
</feature>
<organism evidence="2 3">
    <name type="scientific">Parachaetomium inaequale</name>
    <dbReference type="NCBI Taxonomy" id="2588326"/>
    <lineage>
        <taxon>Eukaryota</taxon>
        <taxon>Fungi</taxon>
        <taxon>Dikarya</taxon>
        <taxon>Ascomycota</taxon>
        <taxon>Pezizomycotina</taxon>
        <taxon>Sordariomycetes</taxon>
        <taxon>Sordariomycetidae</taxon>
        <taxon>Sordariales</taxon>
        <taxon>Chaetomiaceae</taxon>
        <taxon>Parachaetomium</taxon>
    </lineage>
</organism>
<proteinExistence type="predicted"/>
<gene>
    <name evidence="2" type="ORF">C8A01DRAFT_38438</name>
</gene>
<evidence type="ECO:0000313" key="3">
    <source>
        <dbReference type="Proteomes" id="UP001303115"/>
    </source>
</evidence>
<keyword evidence="1" id="KW-0732">Signal</keyword>
<comment type="caution">
    <text evidence="2">The sequence shown here is derived from an EMBL/GenBank/DDBJ whole genome shotgun (WGS) entry which is preliminary data.</text>
</comment>
<dbReference type="EMBL" id="MU854455">
    <property type="protein sequence ID" value="KAK4035103.1"/>
    <property type="molecule type" value="Genomic_DNA"/>
</dbReference>